<dbReference type="GO" id="GO:0046914">
    <property type="term" value="F:transition metal ion binding"/>
    <property type="evidence" value="ECO:0007669"/>
    <property type="project" value="InterPro"/>
</dbReference>
<dbReference type="AlphaFoldDB" id="A0A7W9ZC59"/>
<name>A0A7W9ZC59_NOVIT</name>
<dbReference type="Gene3D" id="3.90.330.10">
    <property type="entry name" value="Nitrile hydratase alpha /Thiocyanate hydrolase gamma"/>
    <property type="match status" value="1"/>
</dbReference>
<evidence type="ECO:0000313" key="3">
    <source>
        <dbReference type="EMBL" id="MBB6208716.1"/>
    </source>
</evidence>
<dbReference type="EMBL" id="JACIIX010000001">
    <property type="protein sequence ID" value="MBB6208716.1"/>
    <property type="molecule type" value="Genomic_DNA"/>
</dbReference>
<accession>A0A7W9ZC59</accession>
<keyword evidence="1" id="KW-0479">Metal-binding</keyword>
<dbReference type="SUPFAM" id="SSF56209">
    <property type="entry name" value="Nitrile hydratase alpha chain"/>
    <property type="match status" value="1"/>
</dbReference>
<feature type="domain" description="Nitrile hydratase alpha/Thiocyanate hydrolase gamma" evidence="2">
    <location>
        <begin position="26"/>
        <end position="88"/>
    </location>
</feature>
<evidence type="ECO:0000259" key="2">
    <source>
        <dbReference type="Pfam" id="PF02979"/>
    </source>
</evidence>
<dbReference type="InterPro" id="IPR036648">
    <property type="entry name" value="CN_Hdrase_a/SCN_Hdrase_g_sf"/>
</dbReference>
<comment type="caution">
    <text evidence="3">The sequence shown here is derived from an EMBL/GenBank/DDBJ whole genome shotgun (WGS) entry which is preliminary data.</text>
</comment>
<protein>
    <recommendedName>
        <fullName evidence="2">Nitrile hydratase alpha/Thiocyanate hydrolase gamma domain-containing protein</fullName>
    </recommendedName>
</protein>
<gene>
    <name evidence="3" type="ORF">FHS48_000097</name>
</gene>
<organism evidence="3 4">
    <name type="scientific">Novispirillum itersonii</name>
    <name type="common">Aquaspirillum itersonii</name>
    <dbReference type="NCBI Taxonomy" id="189"/>
    <lineage>
        <taxon>Bacteria</taxon>
        <taxon>Pseudomonadati</taxon>
        <taxon>Pseudomonadota</taxon>
        <taxon>Alphaproteobacteria</taxon>
        <taxon>Rhodospirillales</taxon>
        <taxon>Novispirillaceae</taxon>
        <taxon>Novispirillum</taxon>
    </lineage>
</organism>
<evidence type="ECO:0000256" key="1">
    <source>
        <dbReference type="ARBA" id="ARBA00022723"/>
    </source>
</evidence>
<dbReference type="GO" id="GO:0003824">
    <property type="term" value="F:catalytic activity"/>
    <property type="evidence" value="ECO:0007669"/>
    <property type="project" value="InterPro"/>
</dbReference>
<dbReference type="NCBIfam" id="TIGR03793">
    <property type="entry name" value="leader_NHLP"/>
    <property type="match status" value="1"/>
</dbReference>
<dbReference type="Pfam" id="PF02979">
    <property type="entry name" value="NHase_alpha"/>
    <property type="match status" value="1"/>
</dbReference>
<dbReference type="Proteomes" id="UP000544872">
    <property type="component" value="Unassembled WGS sequence"/>
</dbReference>
<proteinExistence type="predicted"/>
<dbReference type="InterPro" id="IPR022513">
    <property type="entry name" value="TOMM_pelo"/>
</dbReference>
<keyword evidence="4" id="KW-1185">Reference proteome</keyword>
<reference evidence="3 4" key="1">
    <citation type="submission" date="2020-08" db="EMBL/GenBank/DDBJ databases">
        <title>Genomic Encyclopedia of Type Strains, Phase IV (KMG-IV): sequencing the most valuable type-strain genomes for metagenomic binning, comparative biology and taxonomic classification.</title>
        <authorList>
            <person name="Goeker M."/>
        </authorList>
    </citation>
    <scope>NUCLEOTIDE SEQUENCE [LARGE SCALE GENOMIC DNA]</scope>
    <source>
        <strain evidence="3 4">DSM 11590</strain>
    </source>
</reference>
<dbReference type="InterPro" id="IPR004232">
    <property type="entry name" value="CN_Hdrtase_a/SCN_Hdrlase_g"/>
</dbReference>
<evidence type="ECO:0000313" key="4">
    <source>
        <dbReference type="Proteomes" id="UP000544872"/>
    </source>
</evidence>
<dbReference type="RefSeq" id="WP_184259963.1">
    <property type="nucleotide sequence ID" value="NZ_JACIIX010000001.1"/>
</dbReference>
<sequence length="109" mass="11518">MATLEQYLDQRLDDYRAVVLKAQTDPVFRAALLADPKAALKAAFGVEIPAGIAVSVVEETAQALTLVLPQAPVAAASNDDALSDDDLEAVAAGGGKGLWNYMNKQRNPH</sequence>